<name>A8RH64_ENTBW</name>
<evidence type="ECO:0000313" key="2">
    <source>
        <dbReference type="Proteomes" id="UP000005396"/>
    </source>
</evidence>
<protein>
    <submittedName>
        <fullName evidence="1">Uncharacterized protein</fullName>
    </submittedName>
</protein>
<accession>A8RH64</accession>
<evidence type="ECO:0000313" key="1">
    <source>
        <dbReference type="EMBL" id="EDP19488.1"/>
    </source>
</evidence>
<dbReference type="Proteomes" id="UP000005396">
    <property type="component" value="Unassembled WGS sequence"/>
</dbReference>
<dbReference type="HOGENOM" id="CLU_3372916_0_0_9"/>
<organism evidence="1 2">
    <name type="scientific">Enterocloster bolteae (strain ATCC BAA-613 / DSM 15670 / CCUG 46953 / JCM 12243 / WAL 16351)</name>
    <name type="common">Clostridium bolteae</name>
    <dbReference type="NCBI Taxonomy" id="411902"/>
    <lineage>
        <taxon>Bacteria</taxon>
        <taxon>Bacillati</taxon>
        <taxon>Bacillota</taxon>
        <taxon>Clostridia</taxon>
        <taxon>Lachnospirales</taxon>
        <taxon>Lachnospiraceae</taxon>
        <taxon>Enterocloster</taxon>
    </lineage>
</organism>
<dbReference type="AlphaFoldDB" id="A8RH64"/>
<dbReference type="PaxDb" id="411902-CLOBOL_00325"/>
<gene>
    <name evidence="1" type="ORF">CLOBOL_00325</name>
</gene>
<reference evidence="1 2" key="1">
    <citation type="submission" date="2007-08" db="EMBL/GenBank/DDBJ databases">
        <authorList>
            <person name="Fulton L."/>
            <person name="Clifton S."/>
            <person name="Fulton B."/>
            <person name="Xu J."/>
            <person name="Minx P."/>
            <person name="Pepin K.H."/>
            <person name="Johnson M."/>
            <person name="Thiruvilangam P."/>
            <person name="Bhonagiri V."/>
            <person name="Nash W.E."/>
            <person name="Mardis E.R."/>
            <person name="Wilson R.K."/>
        </authorList>
    </citation>
    <scope>NUCLEOTIDE SEQUENCE [LARGE SCALE GENOMIC DNA]</scope>
    <source>
        <strain evidence="2">ATCC BAA-613 / DSM 15670 / CCUG 46953 / JCM 12243 / WAL 16351</strain>
    </source>
</reference>
<reference evidence="1 2" key="2">
    <citation type="submission" date="2007-09" db="EMBL/GenBank/DDBJ databases">
        <title>Draft genome sequence of Clostridium bolteae (ATCC BAA-613).</title>
        <authorList>
            <person name="Sudarsanam P."/>
            <person name="Ley R."/>
            <person name="Guruge J."/>
            <person name="Turnbaugh P.J."/>
            <person name="Mahowald M."/>
            <person name="Liep D."/>
            <person name="Gordon J."/>
        </authorList>
    </citation>
    <scope>NUCLEOTIDE SEQUENCE [LARGE SCALE GENOMIC DNA]</scope>
    <source>
        <strain evidence="2">ATCC BAA-613 / DSM 15670 / CCUG 46953 / JCM 12243 / WAL 16351</strain>
    </source>
</reference>
<comment type="caution">
    <text evidence="1">The sequence shown here is derived from an EMBL/GenBank/DDBJ whole genome shotgun (WGS) entry which is preliminary data.</text>
</comment>
<dbReference type="EMBL" id="ABCC02000002">
    <property type="protein sequence ID" value="EDP19488.1"/>
    <property type="molecule type" value="Genomic_DNA"/>
</dbReference>
<sequence length="34" mass="3847">MNSRNRQGRQKKAGFGLPDKCSGTHTYLLILRIS</sequence>
<proteinExistence type="predicted"/>